<name>A0A975G919_9BACT</name>
<dbReference type="InterPro" id="IPR053170">
    <property type="entry name" value="Transcription_regulator"/>
</dbReference>
<feature type="transmembrane region" description="Helical" evidence="1">
    <location>
        <begin position="59"/>
        <end position="78"/>
    </location>
</feature>
<proteinExistence type="predicted"/>
<evidence type="ECO:0000313" key="3">
    <source>
        <dbReference type="Proteomes" id="UP000676169"/>
    </source>
</evidence>
<feature type="transmembrane region" description="Helical" evidence="1">
    <location>
        <begin position="160"/>
        <end position="182"/>
    </location>
</feature>
<keyword evidence="1" id="KW-1133">Transmembrane helix</keyword>
<protein>
    <submittedName>
        <fullName evidence="2">Metal-dependent hydrolase</fullName>
    </submittedName>
</protein>
<keyword evidence="1" id="KW-0472">Membrane</keyword>
<dbReference type="RefSeq" id="WP_211631463.1">
    <property type="nucleotide sequence ID" value="NZ_CP073100.1"/>
</dbReference>
<feature type="transmembrane region" description="Helical" evidence="1">
    <location>
        <begin position="124"/>
        <end position="148"/>
    </location>
</feature>
<evidence type="ECO:0000256" key="1">
    <source>
        <dbReference type="SAM" id="Phobius"/>
    </source>
</evidence>
<gene>
    <name evidence="2" type="ORF">KBB96_00135</name>
</gene>
<keyword evidence="2" id="KW-0378">Hydrolase</keyword>
<dbReference type="EMBL" id="CP073100">
    <property type="protein sequence ID" value="QUE51324.1"/>
    <property type="molecule type" value="Genomic_DNA"/>
</dbReference>
<dbReference type="AlphaFoldDB" id="A0A975G919"/>
<accession>A0A975G919</accession>
<dbReference type="Pfam" id="PF04307">
    <property type="entry name" value="YdjM"/>
    <property type="match status" value="1"/>
</dbReference>
<keyword evidence="3" id="KW-1185">Reference proteome</keyword>
<sequence length="365" mass="41263">MDSVTHVVMGAAIGEALLGKKLGNRALAWGALFGSLPDIDVLFGMVADTSWNLMLHRGITHSLLLWVVAVFGLSPWLAKLWKKDKVTRNQAAGFIAAAMGSHLLLDCLTTYGTKVFSPFSNYPVGFSCLFIIDPFVTLPLLVAVVWLAFLRKKDPKRQKLCRRGLMIPAIYIGVAVAAKFWVSSGFEADLQRRQVTLQRRMEAPTLFNILLWRSVVDRGDEFWIGYKSVFETPTTPVRWVVVPKGRESFALVAEMPEAKRVESFSNGWWIARPTAKGVWLADLRFGEMRGWERKTNVDLRPTFSWQLYKDADEDRLRRIQPSDRNAGEHLKRLAMRMFGNRADWEGNPRLTGNPGSLPEILEAVE</sequence>
<dbReference type="KEGG" id="lamb:KBB96_00135"/>
<dbReference type="GO" id="GO:0016787">
    <property type="term" value="F:hydrolase activity"/>
    <property type="evidence" value="ECO:0007669"/>
    <property type="project" value="UniProtKB-KW"/>
</dbReference>
<reference evidence="2" key="1">
    <citation type="submission" date="2021-04" db="EMBL/GenBank/DDBJ databases">
        <title>Luteolibacter sp. 32A isolated from the skin of an Anderson's salamander (Ambystoma andersonii).</title>
        <authorList>
            <person name="Spergser J."/>
            <person name="Busse H.-J."/>
        </authorList>
    </citation>
    <scope>NUCLEOTIDE SEQUENCE</scope>
    <source>
        <strain evidence="2">32A</strain>
    </source>
</reference>
<dbReference type="Proteomes" id="UP000676169">
    <property type="component" value="Chromosome"/>
</dbReference>
<keyword evidence="1" id="KW-0812">Transmembrane</keyword>
<feature type="transmembrane region" description="Helical" evidence="1">
    <location>
        <begin position="90"/>
        <end position="112"/>
    </location>
</feature>
<dbReference type="InterPro" id="IPR007404">
    <property type="entry name" value="YdjM-like"/>
</dbReference>
<dbReference type="PANTHER" id="PTHR40031">
    <property type="entry name" value="HYPOTHETICAL MEMBRANE SPANNING PROTEIN"/>
    <property type="match status" value="1"/>
</dbReference>
<organism evidence="2 3">
    <name type="scientific">Luteolibacter ambystomatis</name>
    <dbReference type="NCBI Taxonomy" id="2824561"/>
    <lineage>
        <taxon>Bacteria</taxon>
        <taxon>Pseudomonadati</taxon>
        <taxon>Verrucomicrobiota</taxon>
        <taxon>Verrucomicrobiia</taxon>
        <taxon>Verrucomicrobiales</taxon>
        <taxon>Verrucomicrobiaceae</taxon>
        <taxon>Luteolibacter</taxon>
    </lineage>
</organism>
<dbReference type="PANTHER" id="PTHR40031:SF1">
    <property type="entry name" value="MEMBRANE-BOUND METAL-DEPENDENT HYDROLASE"/>
    <property type="match status" value="1"/>
</dbReference>
<evidence type="ECO:0000313" key="2">
    <source>
        <dbReference type="EMBL" id="QUE51324.1"/>
    </source>
</evidence>